<organism evidence="2">
    <name type="scientific">Longilinea arvoryzae</name>
    <dbReference type="NCBI Taxonomy" id="360412"/>
    <lineage>
        <taxon>Bacteria</taxon>
        <taxon>Bacillati</taxon>
        <taxon>Chloroflexota</taxon>
        <taxon>Anaerolineae</taxon>
        <taxon>Anaerolineales</taxon>
        <taxon>Anaerolineaceae</taxon>
        <taxon>Longilinea</taxon>
    </lineage>
</organism>
<sequence>MLNRTWQFTLDNISHQVILNFSLSHHYRLQFDGKTIFQKSILKTIEHYQTLEIPGHQVEIGIIPGVFSNEVYLRVDDEFISPLGNRKYKIGKETKKRFDNLENWRNLANTLGFNFYANPNIDPALRFRLVGHFFNLLVIIFPGLKNYRNTILPGVFVGIQHASMIEEQIKSVNKSEDLIQFQKKLKIAKDEFEISSTMTVLFIPDIRKRTTSQRAQVIKDFLSLMARYLKPGMEKCEGLECKKGLKEPLHLVFINMIPYLMCSDCISQITEIGKRKKAEYEKQPTNLKIGIINGCMTGLLCAIGGGMLIAFVQKLGFALWSAFSVFLVFMLVNNVIVKALTKWTNFSMLASLIITELSIYLGIFLGSVGEVILGQQFSFSWNEILERFLEFLNTPEFLSINITFIIFLIIPLSIYNSINHSKSVTRAFSPDVEVITDL</sequence>
<accession>A0A0S7BBB8</accession>
<feature type="transmembrane region" description="Helical" evidence="1">
    <location>
        <begin position="349"/>
        <end position="377"/>
    </location>
</feature>
<feature type="transmembrane region" description="Helical" evidence="1">
    <location>
        <begin position="290"/>
        <end position="311"/>
    </location>
</feature>
<dbReference type="EMBL" id="DF967972">
    <property type="protein sequence ID" value="GAP15071.1"/>
    <property type="molecule type" value="Genomic_DNA"/>
</dbReference>
<dbReference type="RefSeq" id="WP_152031807.1">
    <property type="nucleotide sequence ID" value="NZ_DF967972.1"/>
</dbReference>
<reference evidence="2" key="1">
    <citation type="submission" date="2015-07" db="EMBL/GenBank/DDBJ databases">
        <title>Draft Genome Sequences of Anaerolinea thermolimosa IMO-1, Bellilinea caldifistulae GOMI-1, Leptolinea tardivitalis YMTK-2, Levilinea saccharolytica KIBI-1,Longilinea arvoryzae KOME-1, Previously Described as Members of the Anaerolineaceae (Chloroflexi).</title>
        <authorList>
            <person name="Sekiguchi Y."/>
            <person name="Ohashi A."/>
            <person name="Matsuura N."/>
            <person name="Tourlousse M.D."/>
        </authorList>
    </citation>
    <scope>NUCLEOTIDE SEQUENCE [LARGE SCALE GENOMIC DNA]</scope>
    <source>
        <strain evidence="2">KOME-1</strain>
    </source>
</reference>
<keyword evidence="1" id="KW-0812">Transmembrane</keyword>
<dbReference type="Proteomes" id="UP000055060">
    <property type="component" value="Unassembled WGS sequence"/>
</dbReference>
<feature type="transmembrane region" description="Helical" evidence="1">
    <location>
        <begin position="397"/>
        <end position="418"/>
    </location>
</feature>
<keyword evidence="1" id="KW-1133">Transmembrane helix</keyword>
<dbReference type="STRING" id="360412.LARV_02851"/>
<evidence type="ECO:0000313" key="3">
    <source>
        <dbReference type="Proteomes" id="UP000055060"/>
    </source>
</evidence>
<proteinExistence type="predicted"/>
<evidence type="ECO:0000313" key="2">
    <source>
        <dbReference type="EMBL" id="GAP15071.1"/>
    </source>
</evidence>
<protein>
    <submittedName>
        <fullName evidence="2">Uncharacterized protein</fullName>
    </submittedName>
</protein>
<evidence type="ECO:0000256" key="1">
    <source>
        <dbReference type="SAM" id="Phobius"/>
    </source>
</evidence>
<keyword evidence="1" id="KW-0472">Membrane</keyword>
<keyword evidence="3" id="KW-1185">Reference proteome</keyword>
<feature type="transmembrane region" description="Helical" evidence="1">
    <location>
        <begin position="317"/>
        <end position="337"/>
    </location>
</feature>
<name>A0A0S7BBB8_9CHLR</name>
<gene>
    <name evidence="2" type="ORF">LARV_02851</name>
</gene>
<dbReference type="AlphaFoldDB" id="A0A0S7BBB8"/>